<dbReference type="RefSeq" id="WP_308913100.1">
    <property type="nucleotide sequence ID" value="NZ_JAVGVR010000001.1"/>
</dbReference>
<keyword evidence="2" id="KW-1185">Reference proteome</keyword>
<reference evidence="1" key="1">
    <citation type="submission" date="2023-08" db="EMBL/GenBank/DDBJ databases">
        <title>Nitrogen cycling bacteria in agricultural field soils.</title>
        <authorList>
            <person name="Jang J."/>
        </authorList>
    </citation>
    <scope>NUCLEOTIDE SEQUENCE</scope>
    <source>
        <strain evidence="1">PS3-36</strain>
    </source>
</reference>
<comment type="caution">
    <text evidence="1">The sequence shown here is derived from an EMBL/GenBank/DDBJ whole genome shotgun (WGS) entry which is preliminary data.</text>
</comment>
<organism evidence="1 2">
    <name type="scientific">Bacillus salipaludis</name>
    <dbReference type="NCBI Taxonomy" id="2547811"/>
    <lineage>
        <taxon>Bacteria</taxon>
        <taxon>Bacillati</taxon>
        <taxon>Bacillota</taxon>
        <taxon>Bacilli</taxon>
        <taxon>Bacillales</taxon>
        <taxon>Bacillaceae</taxon>
        <taxon>Bacillus</taxon>
    </lineage>
</organism>
<dbReference type="AlphaFoldDB" id="A0AA90QRB5"/>
<gene>
    <name evidence="1" type="ORF">RCG21_09740</name>
</gene>
<evidence type="ECO:0000313" key="1">
    <source>
        <dbReference type="EMBL" id="MDQ6596627.1"/>
    </source>
</evidence>
<sequence>MSKGVQTARRISNQQRDELHLKKTRKAIADLVGAKPNEAVFGQNSTSIMFSVERT</sequence>
<name>A0AA90QRB5_9BACI</name>
<accession>A0AA90QRB5</accession>
<protein>
    <submittedName>
        <fullName evidence="1">Uncharacterized protein</fullName>
    </submittedName>
</protein>
<dbReference type="Gene3D" id="3.40.640.10">
    <property type="entry name" value="Type I PLP-dependent aspartate aminotransferase-like (Major domain)"/>
    <property type="match status" value="1"/>
</dbReference>
<evidence type="ECO:0000313" key="2">
    <source>
        <dbReference type="Proteomes" id="UP001178888"/>
    </source>
</evidence>
<dbReference type="EMBL" id="JAVGVR010000001">
    <property type="protein sequence ID" value="MDQ6596627.1"/>
    <property type="molecule type" value="Genomic_DNA"/>
</dbReference>
<proteinExistence type="predicted"/>
<dbReference type="InterPro" id="IPR015421">
    <property type="entry name" value="PyrdxlP-dep_Trfase_major"/>
</dbReference>
<dbReference type="Proteomes" id="UP001178888">
    <property type="component" value="Unassembled WGS sequence"/>
</dbReference>